<evidence type="ECO:0000313" key="2">
    <source>
        <dbReference type="Proteomes" id="UP000075320"/>
    </source>
</evidence>
<keyword evidence="2" id="KW-1185">Reference proteome</keyword>
<proteinExistence type="predicted"/>
<evidence type="ECO:0000313" key="1">
    <source>
        <dbReference type="EMBL" id="KYG62462.1"/>
    </source>
</evidence>
<accession>A0A150WH08</accession>
<dbReference type="AlphaFoldDB" id="A0A150WH08"/>
<gene>
    <name evidence="1" type="ORF">AZI86_16650</name>
</gene>
<protein>
    <submittedName>
        <fullName evidence="1">Uncharacterized protein</fullName>
    </submittedName>
</protein>
<name>A0A150WH08_BDEBC</name>
<dbReference type="RefSeq" id="WP_061836423.1">
    <property type="nucleotide sequence ID" value="NZ_LUKE01000005.1"/>
</dbReference>
<organism evidence="1 2">
    <name type="scientific">Bdellovibrio bacteriovorus</name>
    <dbReference type="NCBI Taxonomy" id="959"/>
    <lineage>
        <taxon>Bacteria</taxon>
        <taxon>Pseudomonadati</taxon>
        <taxon>Bdellovibrionota</taxon>
        <taxon>Bdellovibrionia</taxon>
        <taxon>Bdellovibrionales</taxon>
        <taxon>Pseudobdellovibrionaceae</taxon>
        <taxon>Bdellovibrio</taxon>
    </lineage>
</organism>
<dbReference type="Proteomes" id="UP000075320">
    <property type="component" value="Unassembled WGS sequence"/>
</dbReference>
<dbReference type="EMBL" id="LUKE01000005">
    <property type="protein sequence ID" value="KYG62462.1"/>
    <property type="molecule type" value="Genomic_DNA"/>
</dbReference>
<comment type="caution">
    <text evidence="1">The sequence shown here is derived from an EMBL/GenBank/DDBJ whole genome shotgun (WGS) entry which is preliminary data.</text>
</comment>
<sequence>MRLDRVINENIDQDTQFFDEVLPESTAELWINLEKVKIINSTGILRWMRWCKTLPPGIRVYLLNVPNSLAVQSHLIDRFFPPFMKIQSVRGYFFCPDDSEEVLVQMERNKDYFYAEDMISKKSEVRLPKVPCPHCSKIMEPDFLETRVFAFLKVDQ</sequence>
<reference evidence="1 2" key="1">
    <citation type="submission" date="2016-03" db="EMBL/GenBank/DDBJ databases">
        <authorList>
            <person name="Ploux O."/>
        </authorList>
    </citation>
    <scope>NUCLEOTIDE SEQUENCE [LARGE SCALE GENOMIC DNA]</scope>
    <source>
        <strain evidence="1 2">R0</strain>
    </source>
</reference>